<evidence type="ECO:0000313" key="17">
    <source>
        <dbReference type="EMBL" id="KNC26517.1"/>
    </source>
</evidence>
<evidence type="ECO:0000256" key="3">
    <source>
        <dbReference type="ARBA" id="ARBA00009225"/>
    </source>
</evidence>
<dbReference type="GO" id="GO:0005524">
    <property type="term" value="F:ATP binding"/>
    <property type="evidence" value="ECO:0007669"/>
    <property type="project" value="UniProtKB-UniRule"/>
</dbReference>
<proteinExistence type="inferred from homology"/>
<dbReference type="SUPFAM" id="SSF53067">
    <property type="entry name" value="Actin-like ATPase domain"/>
    <property type="match status" value="2"/>
</dbReference>
<dbReference type="FunFam" id="3.40.367.20:FF:000005">
    <property type="entry name" value="Phosphotransferase"/>
    <property type="match status" value="1"/>
</dbReference>
<dbReference type="GO" id="GO:0005829">
    <property type="term" value="C:cytosol"/>
    <property type="evidence" value="ECO:0007669"/>
    <property type="project" value="TreeGrafter"/>
</dbReference>
<dbReference type="Proteomes" id="UP000037069">
    <property type="component" value="Unassembled WGS sequence"/>
</dbReference>
<name>A0A0L0C2Q6_LUCCU</name>
<dbReference type="OrthoDB" id="419537at2759"/>
<comment type="catalytic activity">
    <reaction evidence="10">
        <text>D-fructose + ATP = D-fructose 6-phosphate + ADP + H(+)</text>
        <dbReference type="Rhea" id="RHEA:16125"/>
        <dbReference type="ChEBI" id="CHEBI:15378"/>
        <dbReference type="ChEBI" id="CHEBI:30616"/>
        <dbReference type="ChEBI" id="CHEBI:37721"/>
        <dbReference type="ChEBI" id="CHEBI:61527"/>
        <dbReference type="ChEBI" id="CHEBI:456216"/>
        <dbReference type="EC" id="2.7.1.1"/>
    </reaction>
    <physiologicalReaction direction="left-to-right" evidence="10">
        <dbReference type="Rhea" id="RHEA:16126"/>
    </physiologicalReaction>
</comment>
<dbReference type="EC" id="2.7.1.-" evidence="14"/>
<dbReference type="GO" id="GO:0006006">
    <property type="term" value="P:glucose metabolic process"/>
    <property type="evidence" value="ECO:0007669"/>
    <property type="project" value="TreeGrafter"/>
</dbReference>
<dbReference type="GO" id="GO:0008865">
    <property type="term" value="F:fructokinase activity"/>
    <property type="evidence" value="ECO:0007669"/>
    <property type="project" value="TreeGrafter"/>
</dbReference>
<comment type="function">
    <text evidence="13">Catalyzes the phosphorylation of various hexoses to hexose 6-phosphate.</text>
</comment>
<evidence type="ECO:0000259" key="15">
    <source>
        <dbReference type="Pfam" id="PF00349"/>
    </source>
</evidence>
<evidence type="ECO:0000256" key="2">
    <source>
        <dbReference type="ARBA" id="ARBA00005028"/>
    </source>
</evidence>
<dbReference type="InterPro" id="IPR001312">
    <property type="entry name" value="Hexokinase"/>
</dbReference>
<evidence type="ECO:0000256" key="5">
    <source>
        <dbReference type="ARBA" id="ARBA00022741"/>
    </source>
</evidence>
<dbReference type="GO" id="GO:0005739">
    <property type="term" value="C:mitochondrion"/>
    <property type="evidence" value="ECO:0007669"/>
    <property type="project" value="TreeGrafter"/>
</dbReference>
<keyword evidence="6 14" id="KW-0418">Kinase</keyword>
<dbReference type="Pfam" id="PF03727">
    <property type="entry name" value="Hexokinase_2"/>
    <property type="match status" value="1"/>
</dbReference>
<dbReference type="OMA" id="YPNFEGY"/>
<dbReference type="PANTHER" id="PTHR19443">
    <property type="entry name" value="HEXOKINASE"/>
    <property type="match status" value="1"/>
</dbReference>
<keyword evidence="7 14" id="KW-0067">ATP-binding</keyword>
<evidence type="ECO:0000256" key="14">
    <source>
        <dbReference type="RuleBase" id="RU362007"/>
    </source>
</evidence>
<keyword evidence="5 14" id="KW-0547">Nucleotide-binding</keyword>
<dbReference type="PANTHER" id="PTHR19443:SF16">
    <property type="entry name" value="HEXOKINASE TYPE 1-RELATED"/>
    <property type="match status" value="1"/>
</dbReference>
<dbReference type="PRINTS" id="PR00475">
    <property type="entry name" value="HEXOKINASE"/>
</dbReference>
<dbReference type="PROSITE" id="PS00378">
    <property type="entry name" value="HEXOKINASE_1"/>
    <property type="match status" value="1"/>
</dbReference>
<dbReference type="InterPro" id="IPR043129">
    <property type="entry name" value="ATPase_NBD"/>
</dbReference>
<dbReference type="InterPro" id="IPR019807">
    <property type="entry name" value="Hexokinase_BS"/>
</dbReference>
<evidence type="ECO:0000256" key="12">
    <source>
        <dbReference type="ARBA" id="ARBA00050361"/>
    </source>
</evidence>
<dbReference type="GO" id="GO:0001678">
    <property type="term" value="P:intracellular glucose homeostasis"/>
    <property type="evidence" value="ECO:0007669"/>
    <property type="project" value="InterPro"/>
</dbReference>
<feature type="domain" description="Hexokinase N-terminal" evidence="15">
    <location>
        <begin position="166"/>
        <end position="361"/>
    </location>
</feature>
<reference evidence="17 18" key="1">
    <citation type="journal article" date="2015" name="Nat. Commun.">
        <title>Lucilia cuprina genome unlocks parasitic fly biology to underpin future interventions.</title>
        <authorList>
            <person name="Anstead C.A."/>
            <person name="Korhonen P.K."/>
            <person name="Young N.D."/>
            <person name="Hall R.S."/>
            <person name="Jex A.R."/>
            <person name="Murali S.C."/>
            <person name="Hughes D.S."/>
            <person name="Lee S.F."/>
            <person name="Perry T."/>
            <person name="Stroehlein A.J."/>
            <person name="Ansell B.R."/>
            <person name="Breugelmans B."/>
            <person name="Hofmann A."/>
            <person name="Qu J."/>
            <person name="Dugan S."/>
            <person name="Lee S.L."/>
            <person name="Chao H."/>
            <person name="Dinh H."/>
            <person name="Han Y."/>
            <person name="Doddapaneni H.V."/>
            <person name="Worley K.C."/>
            <person name="Muzny D.M."/>
            <person name="Ioannidis P."/>
            <person name="Waterhouse R.M."/>
            <person name="Zdobnov E.M."/>
            <person name="James P.J."/>
            <person name="Bagnall N.H."/>
            <person name="Kotze A.C."/>
            <person name="Gibbs R.A."/>
            <person name="Richards S."/>
            <person name="Batterham P."/>
            <person name="Gasser R.B."/>
        </authorList>
    </citation>
    <scope>NUCLEOTIDE SEQUENCE [LARGE SCALE GENOMIC DNA]</scope>
    <source>
        <strain evidence="17 18">LS</strain>
        <tissue evidence="17">Full body</tissue>
    </source>
</reference>
<evidence type="ECO:0000256" key="8">
    <source>
        <dbReference type="ARBA" id="ARBA00023152"/>
    </source>
</evidence>
<dbReference type="GO" id="GO:0006096">
    <property type="term" value="P:glycolytic process"/>
    <property type="evidence" value="ECO:0007669"/>
    <property type="project" value="UniProtKB-UniPathway"/>
</dbReference>
<comment type="similarity">
    <text evidence="3 14">Belongs to the hexokinase family.</text>
</comment>
<organism evidence="17 18">
    <name type="scientific">Lucilia cuprina</name>
    <name type="common">Green bottle fly</name>
    <name type="synonym">Australian sheep blowfly</name>
    <dbReference type="NCBI Taxonomy" id="7375"/>
    <lineage>
        <taxon>Eukaryota</taxon>
        <taxon>Metazoa</taxon>
        <taxon>Ecdysozoa</taxon>
        <taxon>Arthropoda</taxon>
        <taxon>Hexapoda</taxon>
        <taxon>Insecta</taxon>
        <taxon>Pterygota</taxon>
        <taxon>Neoptera</taxon>
        <taxon>Endopterygota</taxon>
        <taxon>Diptera</taxon>
        <taxon>Brachycera</taxon>
        <taxon>Muscomorpha</taxon>
        <taxon>Oestroidea</taxon>
        <taxon>Calliphoridae</taxon>
        <taxon>Luciliinae</taxon>
        <taxon>Lucilia</taxon>
    </lineage>
</organism>
<dbReference type="InterPro" id="IPR022673">
    <property type="entry name" value="Hexokinase_C"/>
</dbReference>
<evidence type="ECO:0000256" key="13">
    <source>
        <dbReference type="ARBA" id="ARBA00059457"/>
    </source>
</evidence>
<dbReference type="EMBL" id="JRES01000984">
    <property type="protein sequence ID" value="KNC26517.1"/>
    <property type="molecule type" value="Genomic_DNA"/>
</dbReference>
<evidence type="ECO:0000256" key="1">
    <source>
        <dbReference type="ARBA" id="ARBA00004888"/>
    </source>
</evidence>
<dbReference type="GO" id="GO:0005536">
    <property type="term" value="F:D-glucose binding"/>
    <property type="evidence" value="ECO:0007669"/>
    <property type="project" value="InterPro"/>
</dbReference>
<protein>
    <recommendedName>
        <fullName evidence="14">Phosphotransferase</fullName>
        <ecNumber evidence="14">2.7.1.-</ecNumber>
    </recommendedName>
</protein>
<evidence type="ECO:0000256" key="10">
    <source>
        <dbReference type="ARBA" id="ARBA00047905"/>
    </source>
</evidence>
<comment type="catalytic activity">
    <reaction evidence="12">
        <text>D-mannose + ATP = D-mannose 6-phosphate + ADP + H(+)</text>
        <dbReference type="Rhea" id="RHEA:11028"/>
        <dbReference type="ChEBI" id="CHEBI:4208"/>
        <dbReference type="ChEBI" id="CHEBI:15378"/>
        <dbReference type="ChEBI" id="CHEBI:30616"/>
        <dbReference type="ChEBI" id="CHEBI:58735"/>
        <dbReference type="ChEBI" id="CHEBI:456216"/>
        <dbReference type="EC" id="2.7.1.1"/>
    </reaction>
    <physiologicalReaction direction="left-to-right" evidence="12">
        <dbReference type="Rhea" id="RHEA:11029"/>
    </physiologicalReaction>
</comment>
<keyword evidence="4 14" id="KW-0808">Transferase</keyword>
<evidence type="ECO:0000259" key="16">
    <source>
        <dbReference type="Pfam" id="PF03727"/>
    </source>
</evidence>
<dbReference type="AlphaFoldDB" id="A0A0L0C2Q6"/>
<evidence type="ECO:0000256" key="6">
    <source>
        <dbReference type="ARBA" id="ARBA00022777"/>
    </source>
</evidence>
<comment type="pathway">
    <text evidence="1">Carbohydrate degradation; glycolysis; D-glyceraldehyde 3-phosphate and glycerone phosphate from D-glucose: step 1/4.</text>
</comment>
<dbReference type="Gene3D" id="3.40.367.20">
    <property type="match status" value="1"/>
</dbReference>
<evidence type="ECO:0000256" key="9">
    <source>
        <dbReference type="ARBA" id="ARBA00044613"/>
    </source>
</evidence>
<accession>A0A0L0C2Q6</accession>
<feature type="domain" description="Hexokinase C-terminal" evidence="16">
    <location>
        <begin position="367"/>
        <end position="601"/>
    </location>
</feature>
<gene>
    <name evidence="17" type="ORF">FF38_08630</name>
</gene>
<comment type="catalytic activity">
    <reaction evidence="11">
        <text>D-glucose + ATP = D-glucose 6-phosphate + ADP + H(+)</text>
        <dbReference type="Rhea" id="RHEA:17825"/>
        <dbReference type="ChEBI" id="CHEBI:4167"/>
        <dbReference type="ChEBI" id="CHEBI:15378"/>
        <dbReference type="ChEBI" id="CHEBI:30616"/>
        <dbReference type="ChEBI" id="CHEBI:61548"/>
        <dbReference type="ChEBI" id="CHEBI:456216"/>
        <dbReference type="EC" id="2.7.1.1"/>
    </reaction>
    <physiologicalReaction direction="left-to-right" evidence="11">
        <dbReference type="Rhea" id="RHEA:17826"/>
    </physiologicalReaction>
</comment>
<comment type="caution">
    <text evidence="17">The sequence shown here is derived from an EMBL/GenBank/DDBJ whole genome shotgun (WGS) entry which is preliminary data.</text>
</comment>
<dbReference type="PROSITE" id="PS51748">
    <property type="entry name" value="HEXOKINASE_2"/>
    <property type="match status" value="1"/>
</dbReference>
<evidence type="ECO:0000313" key="18">
    <source>
        <dbReference type="Proteomes" id="UP000037069"/>
    </source>
</evidence>
<dbReference type="GO" id="GO:0019158">
    <property type="term" value="F:mannokinase activity"/>
    <property type="evidence" value="ECO:0007669"/>
    <property type="project" value="RHEA"/>
</dbReference>
<comment type="catalytic activity">
    <reaction evidence="9">
        <text>a D-hexose + ATP = a D-hexose 6-phosphate + ADP + H(+)</text>
        <dbReference type="Rhea" id="RHEA:22740"/>
        <dbReference type="ChEBI" id="CHEBI:4194"/>
        <dbReference type="ChEBI" id="CHEBI:15378"/>
        <dbReference type="ChEBI" id="CHEBI:30616"/>
        <dbReference type="ChEBI" id="CHEBI:229467"/>
        <dbReference type="ChEBI" id="CHEBI:456216"/>
        <dbReference type="EC" id="2.7.1.1"/>
    </reaction>
    <physiologicalReaction direction="left-to-right" evidence="9">
        <dbReference type="Rhea" id="RHEA:22741"/>
    </physiologicalReaction>
</comment>
<dbReference type="CDD" id="cd24019">
    <property type="entry name" value="ASKHA_NBD_HK_meta"/>
    <property type="match status" value="1"/>
</dbReference>
<keyword evidence="8 14" id="KW-0324">Glycolysis</keyword>
<comment type="pathway">
    <text evidence="2">Carbohydrate metabolism; hexose metabolism.</text>
</comment>
<evidence type="ECO:0000256" key="11">
    <source>
        <dbReference type="ARBA" id="ARBA00048160"/>
    </source>
</evidence>
<sequence>MDKDLNVAMQNASINKECCLKTATTSTSTSSNGCCSNLVCNKQTSTSSCPTATSPLSSPSSVHSCCQQSLINGTVNNNNNSMNCQKFSQTNGSSQTTLSCHCSKSLDETDRSGAAGDAAMQSFMSTASVLAEGDNIASILNHKTTNTPPTTAPYANASVAEKRKMVHELCQQLILTDEQINELTYRILHEVKKGLAKETHQKANVKCFVTYVQDLPNGNERGKFLALDLGGTNFRVLLIHLKEEHDFQMESRIYAIPQHIMLGSGTQLFDHIAECLANFMNEHDVYKERLPLGFTFSFPLTQLGLTKGLLVTWTKGFNCAGVVNEDVVQLLKDAIARRGDVQIDVCAILNDTTGTLMSCAWKNHNCKIGLIVGTGSNACYVERVEEAEMFDGAGNGKSHVLINTEWGAFGDNGALDFVRTEFDEEVDSHSINPGKQVFEKMISGMYMGELVRLVIVKMVKAGVLFRGQDSDVLMTRGQFFTKYVSEIEADEPGVFTNCRLVLEELGLNDATDEDCANVRYICECVSKRAAHLVSCGIATLINKMNEPQVTVGVDGSVYRFHPKFHQLMVEKISQLVKPGISFDLMLSEDGSGRGAALVAAVACREDNVPKKKQ</sequence>
<keyword evidence="18" id="KW-1185">Reference proteome</keyword>
<dbReference type="FunFam" id="3.30.420.40:FF:000095">
    <property type="entry name" value="Phosphotransferase"/>
    <property type="match status" value="1"/>
</dbReference>
<dbReference type="Pfam" id="PF00349">
    <property type="entry name" value="Hexokinase_1"/>
    <property type="match status" value="1"/>
</dbReference>
<dbReference type="UniPathway" id="UPA00109">
    <property type="reaction ID" value="UER00180"/>
</dbReference>
<dbReference type="UniPathway" id="UPA00242"/>
<dbReference type="Gene3D" id="3.30.420.40">
    <property type="match status" value="1"/>
</dbReference>
<evidence type="ECO:0000256" key="7">
    <source>
        <dbReference type="ARBA" id="ARBA00022840"/>
    </source>
</evidence>
<evidence type="ECO:0000256" key="4">
    <source>
        <dbReference type="ARBA" id="ARBA00022679"/>
    </source>
</evidence>
<dbReference type="InterPro" id="IPR022672">
    <property type="entry name" value="Hexokinase_N"/>
</dbReference>
<dbReference type="STRING" id="7375.A0A0L0C2Q6"/>
<dbReference type="GO" id="GO:0004340">
    <property type="term" value="F:glucokinase activity"/>
    <property type="evidence" value="ECO:0007669"/>
    <property type="project" value="TreeGrafter"/>
</dbReference>